<dbReference type="InterPro" id="IPR027396">
    <property type="entry name" value="DsrEFH-like"/>
</dbReference>
<gene>
    <name evidence="1" type="ORF">FBZ90_11350</name>
</gene>
<evidence type="ECO:0000313" key="1">
    <source>
        <dbReference type="EMBL" id="TWB38058.1"/>
    </source>
</evidence>
<dbReference type="PANTHER" id="PTHR34655:SF2">
    <property type="entry name" value="PEROXIREDOXIN FAMILY PROTEIN"/>
    <property type="match status" value="1"/>
</dbReference>
<dbReference type="Proteomes" id="UP000315751">
    <property type="component" value="Unassembled WGS sequence"/>
</dbReference>
<proteinExistence type="predicted"/>
<accession>A0A560GVN3</accession>
<dbReference type="InterPro" id="IPR003787">
    <property type="entry name" value="Sulphur_relay_DsrE/F-like"/>
</dbReference>
<reference evidence="1 2" key="1">
    <citation type="submission" date="2019-06" db="EMBL/GenBank/DDBJ databases">
        <title>Genomic Encyclopedia of Type Strains, Phase IV (KMG-V): Genome sequencing to study the core and pangenomes of soil and plant-associated prokaryotes.</title>
        <authorList>
            <person name="Whitman W."/>
        </authorList>
    </citation>
    <scope>NUCLEOTIDE SEQUENCE [LARGE SCALE GENOMIC DNA]</scope>
    <source>
        <strain evidence="1 2">BR 11622</strain>
    </source>
</reference>
<dbReference type="RefSeq" id="WP_145734811.1">
    <property type="nucleotide sequence ID" value="NZ_VITR01000013.1"/>
</dbReference>
<organism evidence="1 2">
    <name type="scientific">Nitrospirillum amazonense</name>
    <dbReference type="NCBI Taxonomy" id="28077"/>
    <lineage>
        <taxon>Bacteria</taxon>
        <taxon>Pseudomonadati</taxon>
        <taxon>Pseudomonadota</taxon>
        <taxon>Alphaproteobacteria</taxon>
        <taxon>Rhodospirillales</taxon>
        <taxon>Azospirillaceae</taxon>
        <taxon>Nitrospirillum</taxon>
    </lineage>
</organism>
<evidence type="ECO:0000313" key="2">
    <source>
        <dbReference type="Proteomes" id="UP000315751"/>
    </source>
</evidence>
<dbReference type="Pfam" id="PF02635">
    <property type="entry name" value="DsrE"/>
    <property type="match status" value="1"/>
</dbReference>
<dbReference type="Gene3D" id="3.40.1260.10">
    <property type="entry name" value="DsrEFH-like"/>
    <property type="match status" value="1"/>
</dbReference>
<keyword evidence="2" id="KW-1185">Reference proteome</keyword>
<dbReference type="EMBL" id="VITR01000013">
    <property type="protein sequence ID" value="TWB38058.1"/>
    <property type="molecule type" value="Genomic_DNA"/>
</dbReference>
<dbReference type="AlphaFoldDB" id="A0A560GVN3"/>
<comment type="caution">
    <text evidence="1">The sequence shown here is derived from an EMBL/GenBank/DDBJ whole genome shotgun (WGS) entry which is preliminary data.</text>
</comment>
<dbReference type="SUPFAM" id="SSF75169">
    <property type="entry name" value="DsrEFH-like"/>
    <property type="match status" value="1"/>
</dbReference>
<protein>
    <submittedName>
        <fullName evidence="1">Peroxiredoxin family protein</fullName>
    </submittedName>
</protein>
<name>A0A560GVN3_9PROT</name>
<dbReference type="OrthoDB" id="269440at2"/>
<dbReference type="PANTHER" id="PTHR34655">
    <property type="entry name" value="CONSERVED WITHIN P. AEROPHILUM"/>
    <property type="match status" value="1"/>
</dbReference>
<sequence>MTTAQPGLCPPGLSIVLQSGGFDRVHYALVMATAAAAIGRPTLLFVTGRALRFLLTDDGWAYLDPADDGSTAVEREQQYAETNVATLAELAESLTPLGVRVIACEMGWRVLGLDRPALRPDVTVETAGVVTLLQATPPGAHLIHL</sequence>